<keyword evidence="2" id="KW-0808">Transferase</keyword>
<name>A0AA35W8K2_GEOBA</name>
<evidence type="ECO:0000313" key="10">
    <source>
        <dbReference type="Proteomes" id="UP001174909"/>
    </source>
</evidence>
<reference evidence="9" key="1">
    <citation type="submission" date="2023-03" db="EMBL/GenBank/DDBJ databases">
        <authorList>
            <person name="Steffen K."/>
            <person name="Cardenas P."/>
        </authorList>
    </citation>
    <scope>NUCLEOTIDE SEQUENCE</scope>
</reference>
<evidence type="ECO:0000259" key="8">
    <source>
        <dbReference type="SMART" id="SM00562"/>
    </source>
</evidence>
<organism evidence="9 10">
    <name type="scientific">Geodia barretti</name>
    <name type="common">Barrett's horny sponge</name>
    <dbReference type="NCBI Taxonomy" id="519541"/>
    <lineage>
        <taxon>Eukaryota</taxon>
        <taxon>Metazoa</taxon>
        <taxon>Porifera</taxon>
        <taxon>Demospongiae</taxon>
        <taxon>Heteroscleromorpha</taxon>
        <taxon>Tetractinellida</taxon>
        <taxon>Astrophorina</taxon>
        <taxon>Geodiidae</taxon>
        <taxon>Geodia</taxon>
    </lineage>
</organism>
<keyword evidence="4 9" id="KW-0418">Kinase</keyword>
<feature type="domain" description="Nucleoside diphosphate kinase-like" evidence="8">
    <location>
        <begin position="185"/>
        <end position="292"/>
    </location>
</feature>
<gene>
    <name evidence="9" type="ORF">GBAR_LOCUS5582</name>
</gene>
<dbReference type="Gene3D" id="3.30.70.141">
    <property type="entry name" value="Nucleoside diphosphate kinase-like domain"/>
    <property type="match status" value="1"/>
</dbReference>
<evidence type="ECO:0000256" key="2">
    <source>
        <dbReference type="ARBA" id="ARBA00022679"/>
    </source>
</evidence>
<dbReference type="AlphaFoldDB" id="A0AA35W8K2"/>
<feature type="binding site" evidence="6">
    <location>
        <position position="228"/>
    </location>
    <ligand>
        <name>ATP</name>
        <dbReference type="ChEBI" id="CHEBI:30616"/>
    </ligand>
</feature>
<proteinExistence type="inferred from homology"/>
<dbReference type="SUPFAM" id="SSF54919">
    <property type="entry name" value="Nucleoside diphosphate kinase, NDK"/>
    <property type="match status" value="1"/>
</dbReference>
<comment type="similarity">
    <text evidence="1 6">Belongs to the NDK family.</text>
</comment>
<comment type="caution">
    <text evidence="9">The sequence shown here is derived from an EMBL/GenBank/DDBJ whole genome shotgun (WGS) entry which is preliminary data.</text>
</comment>
<feature type="binding site" evidence="6">
    <location>
        <position position="262"/>
    </location>
    <ligand>
        <name>ATP</name>
        <dbReference type="ChEBI" id="CHEBI:30616"/>
    </ligand>
</feature>
<feature type="binding site" evidence="6">
    <location>
        <position position="256"/>
    </location>
    <ligand>
        <name>ATP</name>
        <dbReference type="ChEBI" id="CHEBI:30616"/>
    </ligand>
</feature>
<dbReference type="EMBL" id="CASHTH010000815">
    <property type="protein sequence ID" value="CAI8008051.1"/>
    <property type="molecule type" value="Genomic_DNA"/>
</dbReference>
<dbReference type="PANTHER" id="PTHR46161">
    <property type="entry name" value="NUCLEOSIDE DIPHOSPHATE KINASE"/>
    <property type="match status" value="1"/>
</dbReference>
<keyword evidence="5" id="KW-0067">ATP-binding</keyword>
<feature type="coiled-coil region" evidence="7">
    <location>
        <begin position="150"/>
        <end position="198"/>
    </location>
</feature>
<evidence type="ECO:0000256" key="1">
    <source>
        <dbReference type="ARBA" id="ARBA00008142"/>
    </source>
</evidence>
<evidence type="ECO:0000256" key="6">
    <source>
        <dbReference type="PROSITE-ProRule" id="PRU00706"/>
    </source>
</evidence>
<dbReference type="SMART" id="SM00562">
    <property type="entry name" value="NDK"/>
    <property type="match status" value="1"/>
</dbReference>
<keyword evidence="7" id="KW-0175">Coiled coil</keyword>
<dbReference type="InterPro" id="IPR034907">
    <property type="entry name" value="NDK-like_dom"/>
</dbReference>
<dbReference type="Proteomes" id="UP001174909">
    <property type="component" value="Unassembled WGS sequence"/>
</dbReference>
<dbReference type="GO" id="GO:0016301">
    <property type="term" value="F:kinase activity"/>
    <property type="evidence" value="ECO:0007669"/>
    <property type="project" value="UniProtKB-KW"/>
</dbReference>
<evidence type="ECO:0000256" key="4">
    <source>
        <dbReference type="ARBA" id="ARBA00022777"/>
    </source>
</evidence>
<accession>A0AA35W8K2</accession>
<dbReference type="PANTHER" id="PTHR46161:SF3">
    <property type="entry name" value="NUCLEOSIDE DIPHOSPHATE KINASE DDB_G0292928-RELATED"/>
    <property type="match status" value="1"/>
</dbReference>
<evidence type="ECO:0000256" key="5">
    <source>
        <dbReference type="ARBA" id="ARBA00022840"/>
    </source>
</evidence>
<dbReference type="InterPro" id="IPR036850">
    <property type="entry name" value="NDK-like_dom_sf"/>
</dbReference>
<sequence>MQELQYQLDSDSKELTEYLAFSASVDINIQPSRLKVTVELPPLNLLGVLKMYRSRTEKSKGPLFHVDISATKMPEIEISGFVEVLGVSVEGRLLITNTKFEVFVEGRIFGLFIASLRISTGYSKNVNSAPFEVEGRFKNDLFDRIAKGVRDGLQKSADEADRHISAAQNKIRQVKGKFDSAINSLERAKRKVDDAKKVFDVAIGKMEGARRKLDGICRIKSCGSAKFFYERLVNYMMSGETEALVLAHSQALQRWRDLMGPTKPSLAQSLAPDSIRALHGLTDTRNAVHGSGQ</sequence>
<feature type="binding site" evidence="6">
    <location>
        <position position="276"/>
    </location>
    <ligand>
        <name>ATP</name>
        <dbReference type="ChEBI" id="CHEBI:30616"/>
    </ligand>
</feature>
<feature type="binding site" evidence="6">
    <location>
        <position position="286"/>
    </location>
    <ligand>
        <name>ATP</name>
        <dbReference type="ChEBI" id="CHEBI:30616"/>
    </ligand>
</feature>
<evidence type="ECO:0000256" key="3">
    <source>
        <dbReference type="ARBA" id="ARBA00022741"/>
    </source>
</evidence>
<evidence type="ECO:0000256" key="7">
    <source>
        <dbReference type="SAM" id="Coils"/>
    </source>
</evidence>
<feature type="active site" description="Pros-phosphohistidine intermediate" evidence="6">
    <location>
        <position position="289"/>
    </location>
</feature>
<keyword evidence="10" id="KW-1185">Reference proteome</keyword>
<protein>
    <submittedName>
        <fullName evidence="9">Nucleoside diphosphate kinase 6</fullName>
    </submittedName>
</protein>
<dbReference type="PROSITE" id="PS51374">
    <property type="entry name" value="NDPK_LIKE"/>
    <property type="match status" value="1"/>
</dbReference>
<keyword evidence="3" id="KW-0547">Nucleotide-binding</keyword>
<evidence type="ECO:0000313" key="9">
    <source>
        <dbReference type="EMBL" id="CAI8008051.1"/>
    </source>
</evidence>
<dbReference type="GO" id="GO:0005524">
    <property type="term" value="F:ATP binding"/>
    <property type="evidence" value="ECO:0007669"/>
    <property type="project" value="UniProtKB-KW"/>
</dbReference>
<dbReference type="Pfam" id="PF00334">
    <property type="entry name" value="NDK"/>
    <property type="match status" value="1"/>
</dbReference>
<feature type="binding site" evidence="6">
    <location>
        <position position="205"/>
    </location>
    <ligand>
        <name>ATP</name>
        <dbReference type="ChEBI" id="CHEBI:30616"/>
    </ligand>
</feature>